<reference evidence="1" key="1">
    <citation type="submission" date="2018-10" db="EMBL/GenBank/DDBJ databases">
        <title>Effector identification in a new, highly contiguous assembly of the strawberry crown rot pathogen Phytophthora cactorum.</title>
        <authorList>
            <person name="Armitage A.D."/>
            <person name="Nellist C.F."/>
            <person name="Bates H."/>
            <person name="Vickerstaff R.J."/>
            <person name="Harrison R.J."/>
        </authorList>
    </citation>
    <scope>NUCLEOTIDE SEQUENCE</scope>
    <source>
        <strain evidence="1">4032</strain>
    </source>
</reference>
<evidence type="ECO:0000313" key="1">
    <source>
        <dbReference type="EMBL" id="KAG2882846.1"/>
    </source>
</evidence>
<protein>
    <submittedName>
        <fullName evidence="1">Uncharacterized protein</fullName>
    </submittedName>
</protein>
<organism evidence="1 2">
    <name type="scientific">Phytophthora cactorum</name>
    <dbReference type="NCBI Taxonomy" id="29920"/>
    <lineage>
        <taxon>Eukaryota</taxon>
        <taxon>Sar</taxon>
        <taxon>Stramenopiles</taxon>
        <taxon>Oomycota</taxon>
        <taxon>Peronosporomycetes</taxon>
        <taxon>Peronosporales</taxon>
        <taxon>Peronosporaceae</taxon>
        <taxon>Phytophthora</taxon>
    </lineage>
</organism>
<sequence>MNGFGVRSTRRGGDVVVEPYDLAEAAPNDTPLAWDLAEAASKCASLATDSS</sequence>
<gene>
    <name evidence="1" type="ORF">PC115_g21827</name>
</gene>
<dbReference type="EMBL" id="RCMI01001631">
    <property type="protein sequence ID" value="KAG2882846.1"/>
    <property type="molecule type" value="Genomic_DNA"/>
</dbReference>
<comment type="caution">
    <text evidence="1">The sequence shown here is derived from an EMBL/GenBank/DDBJ whole genome shotgun (WGS) entry which is preliminary data.</text>
</comment>
<evidence type="ECO:0000313" key="2">
    <source>
        <dbReference type="Proteomes" id="UP000774804"/>
    </source>
</evidence>
<name>A0A8T1AMG8_9STRA</name>
<proteinExistence type="predicted"/>
<accession>A0A8T1AMG8</accession>
<dbReference type="AlphaFoldDB" id="A0A8T1AMG8"/>
<dbReference type="Proteomes" id="UP000774804">
    <property type="component" value="Unassembled WGS sequence"/>
</dbReference>